<proteinExistence type="predicted"/>
<dbReference type="InterPro" id="IPR045079">
    <property type="entry name" value="Oxoprolinase-like"/>
</dbReference>
<gene>
    <name evidence="3" type="ORF">CBW42_04705</name>
</gene>
<dbReference type="InterPro" id="IPR002821">
    <property type="entry name" value="Hydantoinase_A"/>
</dbReference>
<dbReference type="EMBL" id="NHOC01000004">
    <property type="protein sequence ID" value="OUM20891.1"/>
    <property type="molecule type" value="Genomic_DNA"/>
</dbReference>
<dbReference type="InterPro" id="IPR043129">
    <property type="entry name" value="ATPase_NBD"/>
</dbReference>
<accession>A0A252F562</accession>
<dbReference type="PANTHER" id="PTHR11365">
    <property type="entry name" value="5-OXOPROLINASE RELATED"/>
    <property type="match status" value="1"/>
</dbReference>
<dbReference type="GO" id="GO:0005829">
    <property type="term" value="C:cytosol"/>
    <property type="evidence" value="ECO:0007669"/>
    <property type="project" value="TreeGrafter"/>
</dbReference>
<dbReference type="InterPro" id="IPR008040">
    <property type="entry name" value="Hydant_A_N"/>
</dbReference>
<name>A0A252F562_9FIRM</name>
<evidence type="ECO:0000259" key="2">
    <source>
        <dbReference type="Pfam" id="PF05378"/>
    </source>
</evidence>
<evidence type="ECO:0008006" key="5">
    <source>
        <dbReference type="Google" id="ProtNLM"/>
    </source>
</evidence>
<dbReference type="Pfam" id="PF05378">
    <property type="entry name" value="Hydant_A_N"/>
    <property type="match status" value="1"/>
</dbReference>
<dbReference type="GO" id="GO:0017168">
    <property type="term" value="F:5-oxoprolinase (ATP-hydrolyzing) activity"/>
    <property type="evidence" value="ECO:0007669"/>
    <property type="project" value="TreeGrafter"/>
</dbReference>
<sequence>MQSSQRGTTTGSVWLRRPSTPLEHSPYASTIASNRRFSRRASFSHSTASMVFCSSARRISGVSCSPCRSHHTRTTCPLSAASLLISRFVTIHPINAILITFSSVCFTTASIPPLSTRRKRFSLIGEDRLKIRQFCHKPIDNRAIQGKQKQSIIRYYSIRGSVLPREREINMKLAIGIDTGGTCTDAVLYDFETGAVLCRNKALTTYDDLTRGILEALDGLDPVLCKQASVAGLSTTLATNACVEGKFRRPRLLLLGIDRTGIERYGADYGFSDPDDIRYLPCRTTITGQIEQQPDWDYLRAHAKEWFSDVEGCAVCEVYGIRNGGVLEKQAAQIVREETGLPTVCASTLFGGLSSLERAASAVLNAGLLPLTQDFLNAVARAFRARGIEAEIFIVRSDSSLMGLQYSAEHAVETLLSGPAASALGGSALAQEEAAVIVDIGGTTTDVALIEHGAPLLSEDGIRVGQWKTLVRGLFATSFALGGDSAVRWDKNGALTLGPDRVIPLCVLASRHPEITEILRAQVERIPSHTLPLHEFLTLNRTDWRKLPLTKQEIGLCLTLEDGPKSFQQAADALGVDKYCLRTQSLERAGVVLRAGLTPTDIMHVRGDYTAYDRKASLLAARFTAQSLGISLEELCEEVYEHISREVFYAVAQMLLEHASPHFRQNGLDDGIRELLRMQWETRNSDSPSLLQYAFRSVAPLVGIGGPVHLFLPEAARALGAPCIIPDCAAVANAVGAVTGQMSVKVSAEIRPHGLSPEDDKQGDFEVLCEGESPAYFASEEDAVIWSTGRLKALAEQRLRAQGAVGVLSFETTTDDITSAAGGGCIRLATRISVTAGTNLSPDHKEDLHV</sequence>
<protein>
    <recommendedName>
        <fullName evidence="5">Hydantoinase/oxoprolinase family protein</fullName>
    </recommendedName>
</protein>
<feature type="domain" description="Hydantoinase A/oxoprolinase" evidence="1">
    <location>
        <begin position="358"/>
        <end position="500"/>
    </location>
</feature>
<comment type="caution">
    <text evidence="3">The sequence shown here is derived from an EMBL/GenBank/DDBJ whole genome shotgun (WGS) entry which is preliminary data.</text>
</comment>
<evidence type="ECO:0000313" key="4">
    <source>
        <dbReference type="Proteomes" id="UP000194903"/>
    </source>
</evidence>
<organism evidence="3 4">
    <name type="scientific">Butyricicoccus porcorum</name>
    <dbReference type="NCBI Taxonomy" id="1945634"/>
    <lineage>
        <taxon>Bacteria</taxon>
        <taxon>Bacillati</taxon>
        <taxon>Bacillota</taxon>
        <taxon>Clostridia</taxon>
        <taxon>Eubacteriales</taxon>
        <taxon>Butyricicoccaceae</taxon>
        <taxon>Butyricicoccus</taxon>
    </lineage>
</organism>
<dbReference type="GO" id="GO:0006749">
    <property type="term" value="P:glutathione metabolic process"/>
    <property type="evidence" value="ECO:0007669"/>
    <property type="project" value="TreeGrafter"/>
</dbReference>
<keyword evidence="4" id="KW-1185">Reference proteome</keyword>
<dbReference type="Proteomes" id="UP000194903">
    <property type="component" value="Unassembled WGS sequence"/>
</dbReference>
<dbReference type="AlphaFoldDB" id="A0A252F562"/>
<dbReference type="Pfam" id="PF01968">
    <property type="entry name" value="Hydantoinase_A"/>
    <property type="match status" value="1"/>
</dbReference>
<dbReference type="PANTHER" id="PTHR11365:SF2">
    <property type="entry name" value="5-OXOPROLINASE"/>
    <property type="match status" value="1"/>
</dbReference>
<reference evidence="3 4" key="1">
    <citation type="submission" date="2017-05" db="EMBL/GenBank/DDBJ databases">
        <title>Butyricicoccus porcorum sp. nov. a butyrate-producing bacterium from the swine intestinal tract.</title>
        <authorList>
            <person name="Trachsel J."/>
            <person name="Humphrey S."/>
            <person name="Allen H.K."/>
        </authorList>
    </citation>
    <scope>NUCLEOTIDE SEQUENCE [LARGE SCALE GENOMIC DNA]</scope>
    <source>
        <strain evidence="3">BB10</strain>
    </source>
</reference>
<dbReference type="SUPFAM" id="SSF53067">
    <property type="entry name" value="Actin-like ATPase domain"/>
    <property type="match status" value="2"/>
</dbReference>
<evidence type="ECO:0000313" key="3">
    <source>
        <dbReference type="EMBL" id="OUM20891.1"/>
    </source>
</evidence>
<feature type="domain" description="Hydantoinase/oxoprolinase N-terminal" evidence="2">
    <location>
        <begin position="175"/>
        <end position="338"/>
    </location>
</feature>
<evidence type="ECO:0000259" key="1">
    <source>
        <dbReference type="Pfam" id="PF01968"/>
    </source>
</evidence>